<organism evidence="1 2">
    <name type="scientific">Dictyostelium purpureum</name>
    <name type="common">Slime mold</name>
    <dbReference type="NCBI Taxonomy" id="5786"/>
    <lineage>
        <taxon>Eukaryota</taxon>
        <taxon>Amoebozoa</taxon>
        <taxon>Evosea</taxon>
        <taxon>Eumycetozoa</taxon>
        <taxon>Dictyostelia</taxon>
        <taxon>Dictyosteliales</taxon>
        <taxon>Dictyosteliaceae</taxon>
        <taxon>Dictyostelium</taxon>
    </lineage>
</organism>
<dbReference type="InParanoid" id="F0ZSH8"/>
<keyword evidence="2" id="KW-1185">Reference proteome</keyword>
<dbReference type="GeneID" id="10504727"/>
<dbReference type="PANTHER" id="PTHR32423:SF65">
    <property type="entry name" value="F-BOX DOMAIN-CONTAINING PROTEIN"/>
    <property type="match status" value="1"/>
</dbReference>
<dbReference type="KEGG" id="dpp:DICPUDRAFT_81105"/>
<evidence type="ECO:0000313" key="2">
    <source>
        <dbReference type="Proteomes" id="UP000001064"/>
    </source>
</evidence>
<reference evidence="2" key="1">
    <citation type="journal article" date="2011" name="Genome Biol.">
        <title>Comparative genomics of the social amoebae Dictyostelium discoideum and Dictyostelium purpureum.</title>
        <authorList>
            <consortium name="US DOE Joint Genome Institute (JGI-PGF)"/>
            <person name="Sucgang R."/>
            <person name="Kuo A."/>
            <person name="Tian X."/>
            <person name="Salerno W."/>
            <person name="Parikh A."/>
            <person name="Feasley C.L."/>
            <person name="Dalin E."/>
            <person name="Tu H."/>
            <person name="Huang E."/>
            <person name="Barry K."/>
            <person name="Lindquist E."/>
            <person name="Shapiro H."/>
            <person name="Bruce D."/>
            <person name="Schmutz J."/>
            <person name="Salamov A."/>
            <person name="Fey P."/>
            <person name="Gaudet P."/>
            <person name="Anjard C."/>
            <person name="Babu M.M."/>
            <person name="Basu S."/>
            <person name="Bushmanova Y."/>
            <person name="van der Wel H."/>
            <person name="Katoh-Kurasawa M."/>
            <person name="Dinh C."/>
            <person name="Coutinho P.M."/>
            <person name="Saito T."/>
            <person name="Elias M."/>
            <person name="Schaap P."/>
            <person name="Kay R.R."/>
            <person name="Henrissat B."/>
            <person name="Eichinger L."/>
            <person name="Rivero F."/>
            <person name="Putnam N.H."/>
            <person name="West C.M."/>
            <person name="Loomis W.F."/>
            <person name="Chisholm R.L."/>
            <person name="Shaulsky G."/>
            <person name="Strassmann J.E."/>
            <person name="Queller D.C."/>
            <person name="Kuspa A."/>
            <person name="Grigoriev I.V."/>
        </authorList>
    </citation>
    <scope>NUCLEOTIDE SEQUENCE [LARGE SCALE GENOMIC DNA]</scope>
    <source>
        <strain evidence="2">QSDP1</strain>
    </source>
</reference>
<dbReference type="EMBL" id="GL871158">
    <property type="protein sequence ID" value="EGC33105.1"/>
    <property type="molecule type" value="Genomic_DNA"/>
</dbReference>
<sequence length="496" mass="58216">MVPMENHNSKPYEVFLLIEELYLGTNKYPFLMINPLSQFGSFESTHFEIINYCLVSKKWKEYVVMHLTNALDFQNINFISPFMKLVNRHRSVKIYTSMASYVKDSKKTEFEYKKILIPIFNYDGFNKILYSRVEYPNNVNFETHIAVNKILEEDENSQPILPRNVNNLTISHYSGCNKHQIDQTIEIIGILKPKNIFINYDSFNEEGLAIWKPSIPYQLVKNLSNIISCPHLKRFRIGLPVMEPFHLLSLNNQNTKLKELHLSMDFDRVIKLLNGKTKYSKHFINPDNIQRDWDQMISILHSNRTIKKLTLGGNKTSEKDAWDETLSSTCITKGLKQLLSNQKCSIQTLELYSIDRSITDKLFFEGLALNTTISSITFCRYKEYIPFLRNIFPVNKTITNLNFYMIEEEVFFKILIELFNINNKNNINNINNIELYSISVYFQGDLSSQSLDKAVSEIKLYNLPIKQYNIYTYNCFNYKKQILLENNSIINLKIII</sequence>
<evidence type="ECO:0000313" key="1">
    <source>
        <dbReference type="EMBL" id="EGC33105.1"/>
    </source>
</evidence>
<proteinExistence type="predicted"/>
<accession>F0ZSH8</accession>
<gene>
    <name evidence="1" type="ORF">DICPUDRAFT_81105</name>
</gene>
<dbReference type="PANTHER" id="PTHR32423">
    <property type="entry name" value="SAP DOMAIN-CONTAINING PROTEIN-RELATED"/>
    <property type="match status" value="1"/>
</dbReference>
<dbReference type="VEuPathDB" id="AmoebaDB:DICPUDRAFT_81105"/>
<dbReference type="Proteomes" id="UP000001064">
    <property type="component" value="Unassembled WGS sequence"/>
</dbReference>
<dbReference type="AlphaFoldDB" id="F0ZSH8"/>
<name>F0ZSH8_DICPU</name>
<protein>
    <submittedName>
        <fullName evidence="1">Uncharacterized protein</fullName>
    </submittedName>
</protein>
<dbReference type="RefSeq" id="XP_003290382.1">
    <property type="nucleotide sequence ID" value="XM_003290334.1"/>
</dbReference>